<dbReference type="RefSeq" id="WP_129207639.1">
    <property type="nucleotide sequence ID" value="NZ_BMGU01000001.1"/>
</dbReference>
<evidence type="ECO:0000313" key="1">
    <source>
        <dbReference type="EMBL" id="RXS97860.1"/>
    </source>
</evidence>
<evidence type="ECO:0000313" key="2">
    <source>
        <dbReference type="Proteomes" id="UP000290253"/>
    </source>
</evidence>
<organism evidence="1 2">
    <name type="scientific">Silvibacterium dinghuense</name>
    <dbReference type="NCBI Taxonomy" id="1560006"/>
    <lineage>
        <taxon>Bacteria</taxon>
        <taxon>Pseudomonadati</taxon>
        <taxon>Acidobacteriota</taxon>
        <taxon>Terriglobia</taxon>
        <taxon>Terriglobales</taxon>
        <taxon>Acidobacteriaceae</taxon>
        <taxon>Silvibacterium</taxon>
    </lineage>
</organism>
<reference evidence="1 2" key="1">
    <citation type="journal article" date="2016" name="Int. J. Syst. Evol. Microbiol.">
        <title>Acidipila dinghuensis sp. nov., an acidobacterium isolated from forest soil.</title>
        <authorList>
            <person name="Jiang Y.W."/>
            <person name="Wang J."/>
            <person name="Chen M.H."/>
            <person name="Lv Y.Y."/>
            <person name="Qiu L.H."/>
        </authorList>
    </citation>
    <scope>NUCLEOTIDE SEQUENCE [LARGE SCALE GENOMIC DNA]</scope>
    <source>
        <strain evidence="1 2">DHOF10</strain>
    </source>
</reference>
<protein>
    <submittedName>
        <fullName evidence="1">Uncharacterized protein</fullName>
    </submittedName>
</protein>
<accession>A0A4Q1SKM9</accession>
<comment type="caution">
    <text evidence="1">The sequence shown here is derived from an EMBL/GenBank/DDBJ whole genome shotgun (WGS) entry which is preliminary data.</text>
</comment>
<dbReference type="OrthoDB" id="7274871at2"/>
<name>A0A4Q1SKM9_9BACT</name>
<dbReference type="EMBL" id="SDMK01000001">
    <property type="protein sequence ID" value="RXS97860.1"/>
    <property type="molecule type" value="Genomic_DNA"/>
</dbReference>
<dbReference type="AlphaFoldDB" id="A0A4Q1SKM9"/>
<gene>
    <name evidence="1" type="ORF">ESZ00_08375</name>
</gene>
<dbReference type="Proteomes" id="UP000290253">
    <property type="component" value="Unassembled WGS sequence"/>
</dbReference>
<proteinExistence type="predicted"/>
<sequence>MDQYRRGHERQRTSARVHKQIKAAIAEGFEVEVLAATPESTVWNGLPVNTAAGLEIALIQTMKPTWNIRMGYSISQA</sequence>
<keyword evidence="2" id="KW-1185">Reference proteome</keyword>